<dbReference type="InterPro" id="IPR011006">
    <property type="entry name" value="CheY-like_superfamily"/>
</dbReference>
<reference evidence="9" key="1">
    <citation type="submission" date="2015-05" db="EMBL/GenBank/DDBJ databases">
        <authorList>
            <person name="Fogelqvist Johan"/>
        </authorList>
    </citation>
    <scope>NUCLEOTIDE SEQUENCE [LARGE SCALE GENOMIC DNA]</scope>
</reference>
<organism evidence="8 9">
    <name type="scientific">Verticillium longisporum</name>
    <name type="common">Verticillium dahliae var. longisporum</name>
    <dbReference type="NCBI Taxonomy" id="100787"/>
    <lineage>
        <taxon>Eukaryota</taxon>
        <taxon>Fungi</taxon>
        <taxon>Dikarya</taxon>
        <taxon>Ascomycota</taxon>
        <taxon>Pezizomycotina</taxon>
        <taxon>Sordariomycetes</taxon>
        <taxon>Hypocreomycetidae</taxon>
        <taxon>Glomerellales</taxon>
        <taxon>Plectosphaerellaceae</taxon>
        <taxon>Verticillium</taxon>
    </lineage>
</organism>
<dbReference type="SMART" id="SM00448">
    <property type="entry name" value="REC"/>
    <property type="match status" value="1"/>
</dbReference>
<dbReference type="InterPro" id="IPR005467">
    <property type="entry name" value="His_kinase_dom"/>
</dbReference>
<feature type="region of interest" description="Disordered" evidence="4">
    <location>
        <begin position="1"/>
        <end position="231"/>
    </location>
</feature>
<feature type="domain" description="Histidine kinase" evidence="5">
    <location>
        <begin position="403"/>
        <end position="596"/>
    </location>
</feature>
<dbReference type="SUPFAM" id="SSF55785">
    <property type="entry name" value="PYP-like sensor domain (PAS domain)"/>
    <property type="match status" value="1"/>
</dbReference>
<dbReference type="InterPro" id="IPR003594">
    <property type="entry name" value="HATPase_dom"/>
</dbReference>
<dbReference type="EMBL" id="CVQI01030668">
    <property type="protein sequence ID" value="CRK37810.1"/>
    <property type="molecule type" value="Genomic_DNA"/>
</dbReference>
<evidence type="ECO:0000259" key="5">
    <source>
        <dbReference type="PROSITE" id="PS50109"/>
    </source>
</evidence>
<dbReference type="GO" id="GO:0016772">
    <property type="term" value="F:transferase activity, transferring phosphorus-containing groups"/>
    <property type="evidence" value="ECO:0007669"/>
    <property type="project" value="InterPro"/>
</dbReference>
<dbReference type="Pfam" id="PF02518">
    <property type="entry name" value="HATPase_c"/>
    <property type="match status" value="1"/>
</dbReference>
<dbReference type="SUPFAM" id="SSF55874">
    <property type="entry name" value="ATPase domain of HSP90 chaperone/DNA topoisomerase II/histidine kinase"/>
    <property type="match status" value="1"/>
</dbReference>
<gene>
    <name evidence="8" type="ORF">BN1723_015240</name>
</gene>
<proteinExistence type="predicted"/>
<feature type="region of interest" description="Disordered" evidence="4">
    <location>
        <begin position="804"/>
        <end position="825"/>
    </location>
</feature>
<feature type="region of interest" description="Disordered" evidence="4">
    <location>
        <begin position="643"/>
        <end position="682"/>
    </location>
</feature>
<dbReference type="SMART" id="SM00387">
    <property type="entry name" value="HATPase_c"/>
    <property type="match status" value="1"/>
</dbReference>
<dbReference type="InterPro" id="IPR004358">
    <property type="entry name" value="Sig_transdc_His_kin-like_C"/>
</dbReference>
<evidence type="ECO:0000259" key="6">
    <source>
        <dbReference type="PROSITE" id="PS50110"/>
    </source>
</evidence>
<dbReference type="Pfam" id="PF08446">
    <property type="entry name" value="PAS_2"/>
    <property type="match status" value="1"/>
</dbReference>
<feature type="compositionally biased region" description="Polar residues" evidence="4">
    <location>
        <begin position="601"/>
        <end position="628"/>
    </location>
</feature>
<feature type="region of interest" description="Disordered" evidence="4">
    <location>
        <begin position="994"/>
        <end position="1039"/>
    </location>
</feature>
<name>A0A0G4MUZ3_VERLO</name>
<feature type="region of interest" description="Disordered" evidence="4">
    <location>
        <begin position="599"/>
        <end position="629"/>
    </location>
</feature>
<dbReference type="GO" id="GO:0000160">
    <property type="term" value="P:phosphorelay signal transduction system"/>
    <property type="evidence" value="ECO:0007669"/>
    <property type="project" value="UniProtKB-KW"/>
</dbReference>
<evidence type="ECO:0000313" key="8">
    <source>
        <dbReference type="EMBL" id="CRK37810.1"/>
    </source>
</evidence>
<keyword evidence="1 3" id="KW-0597">Phosphoprotein</keyword>
<feature type="domain" description="Response regulatory" evidence="6">
    <location>
        <begin position="832"/>
        <end position="963"/>
    </location>
</feature>
<sequence>MVQPQQTAATMNDQASPSETNESPLSGGAMDGSSQSTLQPVESPAPLIPPPPASEATQDAGHDPVPQQTPSARSSWSASSGRQPGHSPDLSDRVFPIRSVVSVNPAGRTSGEHGYFPRMPDHGQYTASRPDAPPRPRRSDSVSQPAASAVTSPTGDRQATRNRRKHTSSGPISSIQADAARHANSKPLPIFESGACGSEEGHSTHLDRSDTSQPSHAQPAATPADSVPDGHGLILPRFRHVMTDDGHAVITGRDAVLQHCEDEPIHTPGAVQGFGLLLALREDQEGGFSVRYTSENSERIIGYSPKQLFNLASFLDILSEEQQDNLLDHIDFIRDEDADPATNGPEVFSLTVRSSRRKSTKLWCAIHINPAHPDLIICEFELDDDHLYPLRPADNLAKSHSASKSLIYVINDLLDLTKTEEGQDLVKDEIFALSSCIHEATDPFKNEAKRKAIEYEIIEDPGLPSFVYGDSRRVRQAISNVTANAVQHTDSGSVKVQLYVAEVQEQRVLIEVLIQDTGRGMSPKQLDALFRDLEQVNPDSSRQLTADDDSSSSDKRTLGLGLALVARIIRNMNGQLRLKSEEGKGSTFVMQLPFDIPDESPSLSVGSGQQSNPVPDANSASAMKQPQRPSAGEIVLVDAGTAPHAVKSPGETTGNVIETGSFRSQTSSHFSGGGSKGSRTSVHSSLSDAERLIDAIQTPLGIGEHVTGSPSRHRAVKGRHDDSGINVGADAASTARSVSPATTRHSDPRSPGAIVLPSQQTTGFVSVRDTKTPIRPVKVPEEYFDEPQEAPSSSRVLYEIPEPTMQQQPQPAPSETDTATSSFPNLDGTKLQVLIAEDDPINLRVLRKRLEKAGHEVHHAVNGEECALSFREKSETFDVVLMDMQMPIVDGLASTKMIRSFEQSHENCRHSALAAHNGRVPVFAVSASLIEREKNTYADAGFDGWILKPVDFKRLHTLLLGIVDDNVRTSCLYQEGEWERGGWFHSRRCEAREPASDHDHAGGVGLETPQTGAEVAGQDEGLPAPEDAVNASGPETTES</sequence>
<dbReference type="SUPFAM" id="SSF52172">
    <property type="entry name" value="CheY-like"/>
    <property type="match status" value="1"/>
</dbReference>
<dbReference type="PRINTS" id="PR00344">
    <property type="entry name" value="BCTRLSENSOR"/>
</dbReference>
<dbReference type="PANTHER" id="PTHR45339">
    <property type="entry name" value="HYBRID SIGNAL TRANSDUCTION HISTIDINE KINASE J"/>
    <property type="match status" value="1"/>
</dbReference>
<dbReference type="Proteomes" id="UP000045706">
    <property type="component" value="Unassembled WGS sequence"/>
</dbReference>
<evidence type="ECO:0008006" key="10">
    <source>
        <dbReference type="Google" id="ProtNLM"/>
    </source>
</evidence>
<dbReference type="InterPro" id="IPR036890">
    <property type="entry name" value="HATPase_C_sf"/>
</dbReference>
<dbReference type="AlphaFoldDB" id="A0A0G4MUZ3"/>
<feature type="region of interest" description="Disordered" evidence="4">
    <location>
        <begin position="701"/>
        <end position="756"/>
    </location>
</feature>
<evidence type="ECO:0000256" key="2">
    <source>
        <dbReference type="ARBA" id="ARBA00023012"/>
    </source>
</evidence>
<dbReference type="InterPro" id="IPR035965">
    <property type="entry name" value="PAS-like_dom_sf"/>
</dbReference>
<dbReference type="PROSITE" id="PS50109">
    <property type="entry name" value="HIS_KIN"/>
    <property type="match status" value="1"/>
</dbReference>
<dbReference type="PROSITE" id="PS50110">
    <property type="entry name" value="RESPONSE_REGULATORY"/>
    <property type="match status" value="1"/>
</dbReference>
<feature type="compositionally biased region" description="Polar residues" evidence="4">
    <location>
        <begin position="144"/>
        <end position="157"/>
    </location>
</feature>
<protein>
    <recommendedName>
        <fullName evidence="10">Histidine kinase</fullName>
    </recommendedName>
</protein>
<dbReference type="Pfam" id="PF00072">
    <property type="entry name" value="Response_reg"/>
    <property type="match status" value="1"/>
</dbReference>
<feature type="compositionally biased region" description="Polar residues" evidence="4">
    <location>
        <begin position="804"/>
        <end position="824"/>
    </location>
</feature>
<feature type="compositionally biased region" description="Low complexity" evidence="4">
    <location>
        <begin position="71"/>
        <end position="80"/>
    </location>
</feature>
<feature type="compositionally biased region" description="Basic and acidic residues" evidence="4">
    <location>
        <begin position="199"/>
        <end position="210"/>
    </location>
</feature>
<evidence type="ECO:0000313" key="9">
    <source>
        <dbReference type="Proteomes" id="UP000045706"/>
    </source>
</evidence>
<dbReference type="InterPro" id="IPR000014">
    <property type="entry name" value="PAS"/>
</dbReference>
<dbReference type="Gene3D" id="3.30.565.10">
    <property type="entry name" value="Histidine kinase-like ATPase, C-terminal domain"/>
    <property type="match status" value="1"/>
</dbReference>
<dbReference type="Gene3D" id="3.40.50.2300">
    <property type="match status" value="1"/>
</dbReference>
<evidence type="ECO:0000256" key="3">
    <source>
        <dbReference type="PROSITE-ProRule" id="PRU00169"/>
    </source>
</evidence>
<dbReference type="GO" id="GO:0006355">
    <property type="term" value="P:regulation of DNA-templated transcription"/>
    <property type="evidence" value="ECO:0007669"/>
    <property type="project" value="InterPro"/>
</dbReference>
<keyword evidence="2" id="KW-0902">Two-component regulatory system</keyword>
<dbReference type="InterPro" id="IPR013654">
    <property type="entry name" value="PAS_2"/>
</dbReference>
<accession>A0A0G4MUZ3</accession>
<evidence type="ECO:0000259" key="7">
    <source>
        <dbReference type="PROSITE" id="PS50112"/>
    </source>
</evidence>
<feature type="compositionally biased region" description="Polar residues" evidence="4">
    <location>
        <begin position="650"/>
        <end position="666"/>
    </location>
</feature>
<feature type="modified residue" description="4-aspartylphosphate" evidence="3">
    <location>
        <position position="883"/>
    </location>
</feature>
<dbReference type="CDD" id="cd17546">
    <property type="entry name" value="REC_hyHK_CKI1_RcsC-like"/>
    <property type="match status" value="1"/>
</dbReference>
<dbReference type="Gene3D" id="3.30.450.20">
    <property type="entry name" value="PAS domain"/>
    <property type="match status" value="1"/>
</dbReference>
<evidence type="ECO:0000256" key="1">
    <source>
        <dbReference type="ARBA" id="ARBA00022553"/>
    </source>
</evidence>
<dbReference type="PROSITE" id="PS50112">
    <property type="entry name" value="PAS"/>
    <property type="match status" value="1"/>
</dbReference>
<feature type="compositionally biased region" description="Polar residues" evidence="4">
    <location>
        <begin position="1"/>
        <end position="24"/>
    </location>
</feature>
<evidence type="ECO:0000256" key="4">
    <source>
        <dbReference type="SAM" id="MobiDB-lite"/>
    </source>
</evidence>
<feature type="compositionally biased region" description="Polar residues" evidence="4">
    <location>
        <begin position="734"/>
        <end position="743"/>
    </location>
</feature>
<dbReference type="PANTHER" id="PTHR45339:SF1">
    <property type="entry name" value="HYBRID SIGNAL TRANSDUCTION HISTIDINE KINASE J"/>
    <property type="match status" value="1"/>
</dbReference>
<dbReference type="InterPro" id="IPR001789">
    <property type="entry name" value="Sig_transdc_resp-reg_receiver"/>
</dbReference>
<feature type="domain" description="PAS" evidence="7">
    <location>
        <begin position="283"/>
        <end position="337"/>
    </location>
</feature>